<reference evidence="1 2" key="1">
    <citation type="submission" date="2019-09" db="EMBL/GenBank/DDBJ databases">
        <authorList>
            <person name="Chandra G."/>
            <person name="Truman W A."/>
        </authorList>
    </citation>
    <scope>NUCLEOTIDE SEQUENCE [LARGE SCALE GENOMIC DNA]</scope>
    <source>
        <strain evidence="1">PS870</strain>
    </source>
</reference>
<evidence type="ECO:0008006" key="3">
    <source>
        <dbReference type="Google" id="ProtNLM"/>
    </source>
</evidence>
<evidence type="ECO:0000313" key="1">
    <source>
        <dbReference type="EMBL" id="VVO55048.1"/>
    </source>
</evidence>
<evidence type="ECO:0000313" key="2">
    <source>
        <dbReference type="Proteomes" id="UP000349468"/>
    </source>
</evidence>
<organism evidence="1 2">
    <name type="scientific">Pseudomonas fluorescens</name>
    <dbReference type="NCBI Taxonomy" id="294"/>
    <lineage>
        <taxon>Bacteria</taxon>
        <taxon>Pseudomonadati</taxon>
        <taxon>Pseudomonadota</taxon>
        <taxon>Gammaproteobacteria</taxon>
        <taxon>Pseudomonadales</taxon>
        <taxon>Pseudomonadaceae</taxon>
        <taxon>Pseudomonas</taxon>
    </lineage>
</organism>
<sequence>MYQIDNLTAVAAIPPPSPVGAPGYFTDGNPATGMAATILPAEFMNMLMMENLNVLSAADITPVKGQYNQLALAIAKICGSSQTWANIGNTPTTLAGYGITDAPTTTQMNTALSAKADKATTLAGYDITDAMTTTQVGAALGAKADKATTLGGYGITDGVSSATYNAGIAAKQANLGFTPVRQSGGAYQGANTVYLGWDGTALRAQVDASDLGRLITASSINAYMPAGMASVGIYGIGSYCLCTYAPGTAVYPGVTVAGSNLRPAPTAGYTGSTSPPGAWICCGFSLGNGNTYSTTLFQRIG</sequence>
<gene>
    <name evidence="1" type="ORF">PS870_00492</name>
</gene>
<dbReference type="EMBL" id="CABVIK010000002">
    <property type="protein sequence ID" value="VVO55048.1"/>
    <property type="molecule type" value="Genomic_DNA"/>
</dbReference>
<name>A0A5E7GU60_PSEFL</name>
<dbReference type="AlphaFoldDB" id="A0A5E7GU60"/>
<protein>
    <recommendedName>
        <fullName evidence="3">Phage tail protein</fullName>
    </recommendedName>
</protein>
<dbReference type="Proteomes" id="UP000349468">
    <property type="component" value="Unassembled WGS sequence"/>
</dbReference>
<dbReference type="RefSeq" id="WP_191650595.1">
    <property type="nucleotide sequence ID" value="NZ_CABVIK010000002.1"/>
</dbReference>
<proteinExistence type="predicted"/>
<accession>A0A5E7GU60</accession>